<organism evidence="2 3">
    <name type="scientific">Sulfitobacter faviae</name>
    <dbReference type="NCBI Taxonomy" id="1775881"/>
    <lineage>
        <taxon>Bacteria</taxon>
        <taxon>Pseudomonadati</taxon>
        <taxon>Pseudomonadota</taxon>
        <taxon>Alphaproteobacteria</taxon>
        <taxon>Rhodobacterales</taxon>
        <taxon>Roseobacteraceae</taxon>
        <taxon>Sulfitobacter</taxon>
    </lineage>
</organism>
<dbReference type="AlphaFoldDB" id="A0AAX3LRR8"/>
<accession>A0AAX3LRR8</accession>
<gene>
    <name evidence="2" type="ORF">PL336_03970</name>
</gene>
<evidence type="ECO:0000259" key="1">
    <source>
        <dbReference type="Pfam" id="PF06527"/>
    </source>
</evidence>
<dbReference type="RefSeq" id="WP_271689196.1">
    <property type="nucleotide sequence ID" value="NZ_CP116423.1"/>
</dbReference>
<name>A0AAX3LRR8_9RHOB</name>
<sequence length="614" mass="68408">MSGILVPQVPLQEDESSVSWAIRTARHHVDLNLPEFLHDLQLPLPDLLAGKRSAMSKLAALTGIAFEALVAHQPERLQARQYRFRGHEFSSSFLGGNRTAYCPHCLLEDEGQGDGQRVARWPWLFKAVRTCEVHGCALQSAAKTAWSDQMRNLQTLAPDARELHRLVDQSDLRPPSPLQTYVLRRLRGKHTSALWLNSQDIEQAFRASEMVGVLAGWGAKQRLGGFNDQDWEDAGRLGFDVTGEGETGIRALFFDVLRNVELRHGKAGSHTIFGFFYEWLQFDKTGRDPGPIRTILREFILENMAVSPGTDLLGEEVVKTRRHHAHSVAVKFNLHPKTVHRAFVSRGLISSEDPDRMTGMDTCEADAAEELAGELQRAVPVAKLPTRMNATRPQVEMLLREGFLKPLDSGYRILTQVLRGVDAREVDRLLARLTKRATYVSRATPGQVPIPQAAQEAKRYSGEIMCSLLAGDLHNVEIVDGTKGYLALLLDPSEVQSVLPRDTSHLPLTKKAAAEQLGVSLTALDLLLGLKGNTPLIEWVEDRLPGPIKVRIEQAEVNSFKRQYVTLGELIQRDGTNHWVVIGKLRAAGIDPVQDPKEIGVYLYDRLRAISVPP</sequence>
<dbReference type="Pfam" id="PF06527">
    <property type="entry name" value="TniQ"/>
    <property type="match status" value="1"/>
</dbReference>
<reference evidence="2" key="1">
    <citation type="submission" date="2023-01" db="EMBL/GenBank/DDBJ databases">
        <title>Comparative genomic analysis of cold water coral derived Sulfitobacter faviae: insights into their metabolism and habitat adaptation.</title>
        <authorList>
            <person name="Guo Y."/>
            <person name="Lin S."/>
            <person name="Huang Z."/>
            <person name="Tang K."/>
            <person name="Wang X."/>
        </authorList>
    </citation>
    <scope>NUCLEOTIDE SEQUENCE</scope>
    <source>
        <strain evidence="2">SCSIO W_1865</strain>
    </source>
</reference>
<dbReference type="InterPro" id="IPR009492">
    <property type="entry name" value="TniQ"/>
</dbReference>
<evidence type="ECO:0000313" key="3">
    <source>
        <dbReference type="Proteomes" id="UP001210770"/>
    </source>
</evidence>
<proteinExistence type="predicted"/>
<evidence type="ECO:0000313" key="2">
    <source>
        <dbReference type="EMBL" id="WCE71006.1"/>
    </source>
</evidence>
<protein>
    <submittedName>
        <fullName evidence="2">TniQ family protein</fullName>
    </submittedName>
</protein>
<feature type="domain" description="TniQ" evidence="1">
    <location>
        <begin position="9"/>
        <end position="138"/>
    </location>
</feature>
<dbReference type="Proteomes" id="UP001210770">
    <property type="component" value="Chromosome"/>
</dbReference>
<dbReference type="EMBL" id="CP116423">
    <property type="protein sequence ID" value="WCE71006.1"/>
    <property type="molecule type" value="Genomic_DNA"/>
</dbReference>